<evidence type="ECO:0000313" key="1">
    <source>
        <dbReference type="EMBL" id="QSE97216.1"/>
    </source>
</evidence>
<accession>A0A974WFE9</accession>
<name>A0A974WFE9_9BACT</name>
<organism evidence="1 2">
    <name type="scientific">Fulvivirga lutea</name>
    <dbReference type="NCBI Taxonomy" id="2810512"/>
    <lineage>
        <taxon>Bacteria</taxon>
        <taxon>Pseudomonadati</taxon>
        <taxon>Bacteroidota</taxon>
        <taxon>Cytophagia</taxon>
        <taxon>Cytophagales</taxon>
        <taxon>Fulvivirgaceae</taxon>
        <taxon>Fulvivirga</taxon>
    </lineage>
</organism>
<dbReference type="EMBL" id="CP070608">
    <property type="protein sequence ID" value="QSE97216.1"/>
    <property type="molecule type" value="Genomic_DNA"/>
</dbReference>
<sequence length="266" mass="31115">MNVLFEHIESPNRCYKGVSIDEQVCRHHLQNAVRDNLKDSQEWQDSLDRLRALRDETGFEASDGLLADIQALENEEIEVQQFRVGEAYAEVILEQEFSCRFHWNENRDTRNPKGNKTGADLVGFIEVEDQVLFLFGEVKTSSETANRPPQVMTGAKGVENQLRDLYNDRSKRLILISYLKNKMRHFPEGHQFRRDFEASQRAYYSGIEYYHLFGVLVRDVEADGRDISSSYERLKEHVLEPKGIKLLAMYLPIRKEDWVEIINDRD</sequence>
<dbReference type="KEGG" id="fuv:JR347_16740"/>
<keyword evidence="2" id="KW-1185">Reference proteome</keyword>
<dbReference type="AlphaFoldDB" id="A0A974WFE9"/>
<protein>
    <submittedName>
        <fullName evidence="1">Uncharacterized protein</fullName>
    </submittedName>
</protein>
<proteinExistence type="predicted"/>
<gene>
    <name evidence="1" type="ORF">JR347_16740</name>
</gene>
<dbReference type="Proteomes" id="UP000662783">
    <property type="component" value="Chromosome"/>
</dbReference>
<dbReference type="RefSeq" id="WP_205721729.1">
    <property type="nucleotide sequence ID" value="NZ_CP070608.1"/>
</dbReference>
<evidence type="ECO:0000313" key="2">
    <source>
        <dbReference type="Proteomes" id="UP000662783"/>
    </source>
</evidence>
<reference evidence="1" key="1">
    <citation type="submission" date="2021-02" db="EMBL/GenBank/DDBJ databases">
        <title>Fulvivirga sp. S481 isolated from sea water.</title>
        <authorList>
            <person name="Bae S.S."/>
            <person name="Baek K."/>
        </authorList>
    </citation>
    <scope>NUCLEOTIDE SEQUENCE</scope>
    <source>
        <strain evidence="1">S481</strain>
    </source>
</reference>